<reference evidence="2 3" key="1">
    <citation type="journal article" date="2010" name="Plant Cell">
        <title>The Chlorella variabilis NC64A genome reveals adaptation to photosymbiosis, coevolution with viruses, and cryptic sex.</title>
        <authorList>
            <person name="Blanc G."/>
            <person name="Duncan G."/>
            <person name="Agarkova I."/>
            <person name="Borodovsky M."/>
            <person name="Gurnon J."/>
            <person name="Kuo A."/>
            <person name="Lindquist E."/>
            <person name="Lucas S."/>
            <person name="Pangilinan J."/>
            <person name="Polle J."/>
            <person name="Salamov A."/>
            <person name="Terry A."/>
            <person name="Yamada T."/>
            <person name="Dunigan D.D."/>
            <person name="Grigoriev I.V."/>
            <person name="Claverie J.M."/>
            <person name="Van Etten J.L."/>
        </authorList>
    </citation>
    <scope>NUCLEOTIDE SEQUENCE [LARGE SCALE GENOMIC DNA]</scope>
    <source>
        <strain evidence="2 3">NC64A</strain>
    </source>
</reference>
<dbReference type="Proteomes" id="UP000008141">
    <property type="component" value="Unassembled WGS sequence"/>
</dbReference>
<dbReference type="STRING" id="554065.E1Z9E4"/>
<dbReference type="OrthoDB" id="8119704at2759"/>
<dbReference type="PANTHER" id="PTHR43194:SF2">
    <property type="entry name" value="PEROXISOMAL MEMBRANE PROTEIN LPX1"/>
    <property type="match status" value="1"/>
</dbReference>
<organism evidence="3">
    <name type="scientific">Chlorella variabilis</name>
    <name type="common">Green alga</name>
    <dbReference type="NCBI Taxonomy" id="554065"/>
    <lineage>
        <taxon>Eukaryota</taxon>
        <taxon>Viridiplantae</taxon>
        <taxon>Chlorophyta</taxon>
        <taxon>core chlorophytes</taxon>
        <taxon>Trebouxiophyceae</taxon>
        <taxon>Chlorellales</taxon>
        <taxon>Chlorellaceae</taxon>
        <taxon>Chlorella clade</taxon>
        <taxon>Chlorella</taxon>
    </lineage>
</organism>
<gene>
    <name evidence="2" type="ORF">CHLNCDRAFT_143073</name>
</gene>
<dbReference type="PANTHER" id="PTHR43194">
    <property type="entry name" value="HYDROLASE ALPHA/BETA FOLD FAMILY"/>
    <property type="match status" value="1"/>
</dbReference>
<sequence length="258" mass="27549">MEKRWHALPGAGLQLEVLFYAAASGNEGAPGAPTASRKEPPPPPLVFLHGAFHGAWCWERFLTFFSAAGYDNYALSLRGHGNSAPGTMQPGSPKGTLASHAADLAISPHCRGRRALIFGVHRTSPAACRFLFFAADMPAEELQRYCALLAAYPPHTLIDRSSAAGAAAPDNLVPQAPPEGGWRQLPPQRVFVGCGKADVLVDAEAAQETAAYFGTQAALWEGVPHDCMLSRWQEPAASLRHWLDTLSAAPLVPPRPGE</sequence>
<accession>E1Z9E4</accession>
<dbReference type="Gene3D" id="3.40.50.1820">
    <property type="entry name" value="alpha/beta hydrolase"/>
    <property type="match status" value="1"/>
</dbReference>
<dbReference type="InParanoid" id="E1Z9E4"/>
<feature type="domain" description="AB hydrolase-1" evidence="1">
    <location>
        <begin position="45"/>
        <end position="104"/>
    </location>
</feature>
<evidence type="ECO:0000313" key="2">
    <source>
        <dbReference type="EMBL" id="EFN57764.1"/>
    </source>
</evidence>
<evidence type="ECO:0000259" key="1">
    <source>
        <dbReference type="Pfam" id="PF12697"/>
    </source>
</evidence>
<dbReference type="AlphaFoldDB" id="E1Z9E4"/>
<proteinExistence type="predicted"/>
<dbReference type="KEGG" id="cvr:CHLNCDRAFT_143073"/>
<evidence type="ECO:0000313" key="3">
    <source>
        <dbReference type="Proteomes" id="UP000008141"/>
    </source>
</evidence>
<dbReference type="RefSeq" id="XP_005849866.1">
    <property type="nucleotide sequence ID" value="XM_005849804.1"/>
</dbReference>
<dbReference type="InterPro" id="IPR050228">
    <property type="entry name" value="Carboxylesterase_BioH"/>
</dbReference>
<dbReference type="EMBL" id="GL433839">
    <property type="protein sequence ID" value="EFN57764.1"/>
    <property type="molecule type" value="Genomic_DNA"/>
</dbReference>
<dbReference type="GeneID" id="17356858"/>
<dbReference type="SUPFAM" id="SSF53474">
    <property type="entry name" value="alpha/beta-Hydrolases"/>
    <property type="match status" value="1"/>
</dbReference>
<dbReference type="Pfam" id="PF12697">
    <property type="entry name" value="Abhydrolase_6"/>
    <property type="match status" value="1"/>
</dbReference>
<dbReference type="InterPro" id="IPR029058">
    <property type="entry name" value="AB_hydrolase_fold"/>
</dbReference>
<dbReference type="InterPro" id="IPR000073">
    <property type="entry name" value="AB_hydrolase_1"/>
</dbReference>
<name>E1Z9E4_CHLVA</name>
<protein>
    <recommendedName>
        <fullName evidence="1">AB hydrolase-1 domain-containing protein</fullName>
    </recommendedName>
</protein>
<keyword evidence="3" id="KW-1185">Reference proteome</keyword>